<proteinExistence type="predicted"/>
<dbReference type="AlphaFoldDB" id="A0A9N9IEU2"/>
<gene>
    <name evidence="1" type="ORF">CPELLU_LOCUS13674</name>
</gene>
<name>A0A9N9IEU2_9GLOM</name>
<dbReference type="OrthoDB" id="10425642at2759"/>
<dbReference type="EMBL" id="CAJVQA010014942">
    <property type="protein sequence ID" value="CAG8734050.1"/>
    <property type="molecule type" value="Genomic_DNA"/>
</dbReference>
<sequence length="47" mass="5402">ISENELQEYSKTNETNKLSQLLAKCRNISSKKQKDIWSYVNQAISLG</sequence>
<evidence type="ECO:0000313" key="1">
    <source>
        <dbReference type="EMBL" id="CAG8734050.1"/>
    </source>
</evidence>
<keyword evidence="2" id="KW-1185">Reference proteome</keyword>
<dbReference type="Proteomes" id="UP000789759">
    <property type="component" value="Unassembled WGS sequence"/>
</dbReference>
<feature type="non-terminal residue" evidence="1">
    <location>
        <position position="1"/>
    </location>
</feature>
<reference evidence="1" key="1">
    <citation type="submission" date="2021-06" db="EMBL/GenBank/DDBJ databases">
        <authorList>
            <person name="Kallberg Y."/>
            <person name="Tangrot J."/>
            <person name="Rosling A."/>
        </authorList>
    </citation>
    <scope>NUCLEOTIDE SEQUENCE</scope>
    <source>
        <strain evidence="1">FL966</strain>
    </source>
</reference>
<comment type="caution">
    <text evidence="1">The sequence shown here is derived from an EMBL/GenBank/DDBJ whole genome shotgun (WGS) entry which is preliminary data.</text>
</comment>
<organism evidence="1 2">
    <name type="scientific">Cetraspora pellucida</name>
    <dbReference type="NCBI Taxonomy" id="1433469"/>
    <lineage>
        <taxon>Eukaryota</taxon>
        <taxon>Fungi</taxon>
        <taxon>Fungi incertae sedis</taxon>
        <taxon>Mucoromycota</taxon>
        <taxon>Glomeromycotina</taxon>
        <taxon>Glomeromycetes</taxon>
        <taxon>Diversisporales</taxon>
        <taxon>Gigasporaceae</taxon>
        <taxon>Cetraspora</taxon>
    </lineage>
</organism>
<accession>A0A9N9IEU2</accession>
<protein>
    <submittedName>
        <fullName evidence="1">23514_t:CDS:1</fullName>
    </submittedName>
</protein>
<evidence type="ECO:0000313" key="2">
    <source>
        <dbReference type="Proteomes" id="UP000789759"/>
    </source>
</evidence>